<keyword evidence="5" id="KW-1185">Reference proteome</keyword>
<dbReference type="GO" id="GO:0015628">
    <property type="term" value="P:protein secretion by the type II secretion system"/>
    <property type="evidence" value="ECO:0007669"/>
    <property type="project" value="TreeGrafter"/>
</dbReference>
<evidence type="ECO:0000259" key="3">
    <source>
        <dbReference type="SMART" id="SM00278"/>
    </source>
</evidence>
<keyword evidence="2" id="KW-0812">Transmembrane</keyword>
<dbReference type="InterPro" id="IPR019554">
    <property type="entry name" value="Soluble_ligand-bd"/>
</dbReference>
<feature type="region of interest" description="Disordered" evidence="1">
    <location>
        <begin position="136"/>
        <end position="162"/>
    </location>
</feature>
<gene>
    <name evidence="4" type="ORF">FC96_GL000426</name>
</gene>
<dbReference type="InterPro" id="IPR010994">
    <property type="entry name" value="RuvA_2-like"/>
</dbReference>
<dbReference type="PANTHER" id="PTHR21180">
    <property type="entry name" value="ENDONUCLEASE/EXONUCLEASE/PHOSPHATASE FAMILY DOMAIN-CONTAINING PROTEIN 1"/>
    <property type="match status" value="1"/>
</dbReference>
<accession>A0A0R1I2F3</accession>
<dbReference type="SMART" id="SM00278">
    <property type="entry name" value="HhH1"/>
    <property type="match status" value="2"/>
</dbReference>
<dbReference type="GO" id="GO:0015627">
    <property type="term" value="C:type II protein secretion system complex"/>
    <property type="evidence" value="ECO:0007669"/>
    <property type="project" value="TreeGrafter"/>
</dbReference>
<dbReference type="GO" id="GO:0006281">
    <property type="term" value="P:DNA repair"/>
    <property type="evidence" value="ECO:0007669"/>
    <property type="project" value="InterPro"/>
</dbReference>
<comment type="caution">
    <text evidence="4">The sequence shown here is derived from an EMBL/GenBank/DDBJ whole genome shotgun (WGS) entry which is preliminary data.</text>
</comment>
<name>A0A0R1I2F3_9LACO</name>
<proteinExistence type="predicted"/>
<dbReference type="OrthoDB" id="9790239at2"/>
<feature type="domain" description="Helix-hairpin-helix DNA-binding motif class 1" evidence="3">
    <location>
        <begin position="173"/>
        <end position="192"/>
    </location>
</feature>
<evidence type="ECO:0000256" key="2">
    <source>
        <dbReference type="SAM" id="Phobius"/>
    </source>
</evidence>
<keyword evidence="2" id="KW-0472">Membrane</keyword>
<dbReference type="GO" id="GO:0003677">
    <property type="term" value="F:DNA binding"/>
    <property type="evidence" value="ECO:0007669"/>
    <property type="project" value="InterPro"/>
</dbReference>
<dbReference type="InterPro" id="IPR004509">
    <property type="entry name" value="Competence_ComEA_HhH"/>
</dbReference>
<dbReference type="NCBIfam" id="TIGR00426">
    <property type="entry name" value="competence protein ComEA helix-hairpin-helix repeat region"/>
    <property type="match status" value="1"/>
</dbReference>
<evidence type="ECO:0000313" key="4">
    <source>
        <dbReference type="EMBL" id="KRK49495.1"/>
    </source>
</evidence>
<feature type="compositionally biased region" description="Low complexity" evidence="1">
    <location>
        <begin position="142"/>
        <end position="155"/>
    </location>
</feature>
<protein>
    <submittedName>
        <fullName evidence="4">Come operon protein 1</fullName>
    </submittedName>
</protein>
<dbReference type="InterPro" id="IPR003583">
    <property type="entry name" value="Hlx-hairpin-Hlx_DNA-bd_motif"/>
</dbReference>
<organism evidence="4 5">
    <name type="scientific">Secundilactobacillus kimchicus JCM 15530</name>
    <dbReference type="NCBI Taxonomy" id="1302272"/>
    <lineage>
        <taxon>Bacteria</taxon>
        <taxon>Bacillati</taxon>
        <taxon>Bacillota</taxon>
        <taxon>Bacilli</taxon>
        <taxon>Lactobacillales</taxon>
        <taxon>Lactobacillaceae</taxon>
        <taxon>Secundilactobacillus</taxon>
    </lineage>
</organism>
<dbReference type="PANTHER" id="PTHR21180:SF32">
    <property type="entry name" value="ENDONUCLEASE_EXONUCLEASE_PHOSPHATASE FAMILY DOMAIN-CONTAINING PROTEIN 1"/>
    <property type="match status" value="1"/>
</dbReference>
<sequence length="225" mass="23951">MEKMKEILADHVREVIIGGIATILVLMAMVVFMATQSTSDATSSEMGDGETSEQMFSATSASAVASSAASDSSAPSAIYVDVKGAVHDPGLKKMTGDMRIVDVVQEAGGFTKQADQRQVNLAQRVTDQQVVFIPQRGEKAPQGTTGTMGTGQATTGQGGQQAPEVDLNNADVTQLQQLDGVGEKKAEKIIQYREQNGQFKSVDDLKNVSGFGDKTLERLKPQLRV</sequence>
<feature type="transmembrane region" description="Helical" evidence="2">
    <location>
        <begin position="12"/>
        <end position="34"/>
    </location>
</feature>
<keyword evidence="2" id="KW-1133">Transmembrane helix</keyword>
<reference evidence="4 5" key="1">
    <citation type="journal article" date="2015" name="Genome Announc.">
        <title>Expanding the biotechnology potential of lactobacilli through comparative genomics of 213 strains and associated genera.</title>
        <authorList>
            <person name="Sun Z."/>
            <person name="Harris H.M."/>
            <person name="McCann A."/>
            <person name="Guo C."/>
            <person name="Argimon S."/>
            <person name="Zhang W."/>
            <person name="Yang X."/>
            <person name="Jeffery I.B."/>
            <person name="Cooney J.C."/>
            <person name="Kagawa T.F."/>
            <person name="Liu W."/>
            <person name="Song Y."/>
            <person name="Salvetti E."/>
            <person name="Wrobel A."/>
            <person name="Rasinkangas P."/>
            <person name="Parkhill J."/>
            <person name="Rea M.C."/>
            <person name="O'Sullivan O."/>
            <person name="Ritari J."/>
            <person name="Douillard F.P."/>
            <person name="Paul Ross R."/>
            <person name="Yang R."/>
            <person name="Briner A.E."/>
            <person name="Felis G.E."/>
            <person name="de Vos W.M."/>
            <person name="Barrangou R."/>
            <person name="Klaenhammer T.R."/>
            <person name="Caufield P.W."/>
            <person name="Cui Y."/>
            <person name="Zhang H."/>
            <person name="O'Toole P.W."/>
        </authorList>
    </citation>
    <scope>NUCLEOTIDE SEQUENCE [LARGE SCALE GENOMIC DNA]</scope>
    <source>
        <strain evidence="4 5">JCM 15530</strain>
    </source>
</reference>
<dbReference type="Proteomes" id="UP000050911">
    <property type="component" value="Unassembled WGS sequence"/>
</dbReference>
<dbReference type="InterPro" id="IPR051675">
    <property type="entry name" value="Endo/Exo/Phosphatase_dom_1"/>
</dbReference>
<feature type="domain" description="Helix-hairpin-helix DNA-binding motif class 1" evidence="3">
    <location>
        <begin position="203"/>
        <end position="222"/>
    </location>
</feature>
<dbReference type="Pfam" id="PF12836">
    <property type="entry name" value="HHH_3"/>
    <property type="match status" value="1"/>
</dbReference>
<dbReference type="Pfam" id="PF10531">
    <property type="entry name" value="SLBB"/>
    <property type="match status" value="1"/>
</dbReference>
<evidence type="ECO:0000256" key="1">
    <source>
        <dbReference type="SAM" id="MobiDB-lite"/>
    </source>
</evidence>
<dbReference type="AlphaFoldDB" id="A0A0R1I2F3"/>
<dbReference type="STRING" id="1302272.FC96_GL000426"/>
<dbReference type="EMBL" id="AZCX01000001">
    <property type="protein sequence ID" value="KRK49495.1"/>
    <property type="molecule type" value="Genomic_DNA"/>
</dbReference>
<dbReference type="PATRIC" id="fig|1302272.5.peg.423"/>
<dbReference type="Gene3D" id="1.10.150.280">
    <property type="entry name" value="AF1531-like domain"/>
    <property type="match status" value="1"/>
</dbReference>
<dbReference type="SUPFAM" id="SSF47781">
    <property type="entry name" value="RuvA domain 2-like"/>
    <property type="match status" value="1"/>
</dbReference>
<evidence type="ECO:0000313" key="5">
    <source>
        <dbReference type="Proteomes" id="UP000050911"/>
    </source>
</evidence>